<dbReference type="InterPro" id="IPR036138">
    <property type="entry name" value="PBP_dimer_sf"/>
</dbReference>
<keyword evidence="6" id="KW-0812">Transmembrane</keyword>
<keyword evidence="16" id="KW-0328">Glycosyltransferase</keyword>
<evidence type="ECO:0000256" key="2">
    <source>
        <dbReference type="ARBA" id="ARBA00004236"/>
    </source>
</evidence>
<name>A0A1W1ECR1_9ZZZZ</name>
<dbReference type="InterPro" id="IPR017790">
    <property type="entry name" value="Penicillin-binding_protein_2"/>
</dbReference>
<keyword evidence="5" id="KW-0645">Protease</keyword>
<dbReference type="NCBIfam" id="TIGR03423">
    <property type="entry name" value="pbp2_mrdA"/>
    <property type="match status" value="1"/>
</dbReference>
<dbReference type="GO" id="GO:0008658">
    <property type="term" value="F:penicillin binding"/>
    <property type="evidence" value="ECO:0007669"/>
    <property type="project" value="InterPro"/>
</dbReference>
<sequence>MRYKISIFIFFAIWAIMIARLYHVSVKSNFYYEKLAKDNVEKKEYLKPVRGEITDANGNLLAMNQIGFSISIVPHLKYTPSKDGNETKLERIVDALVETFPDLNRTIMLKVYKKESSAYNHKYIQVVNFIPYPDMMVVYPKLSIHDEIKIEAETKRYYPYGKYAAHIVGYTGRSNNKENAKDDVVDKVGKVGKSGLERYYNKVLEGDLGYILNKVTATNKAVDELEKVLPKDNQNLTLNIDMELQQMIHDKFGHEKTGVAVVMRTNGEVLAAVSYPAYDPNLFVGGISTKNWRALQEDLNHPFTNKFIHGTYPPGSAIKMGMALAFEKAKPGILGQKEHCSGYITIGKSSHKFRCWKKHGHGTITLRNAIMRSCDVYFYKKSLKVGINAMSKYLHDFGLGVKTGVDMPREYAGVVPDKKWKRKRFNKPWYLGETVISSIGQGYNLVTPLQVARYTALLATGNLVTPQIAKVVNKEIVKHVIKPIKFDEYIYDVRKGMYDVCNVPGGTGYRALHDLPIIVAGKTGTSQVTSIPQSTVNRLKEHELEYFHRSHAWITTYAPYKDPQFVVTVLVEHGGHGGSTSAPIAADIYKWLYEKGYFAKKAEGTTVNTDIGLDKHSTSTAMINEDEDIVKRDEPVKDKSEKKKKVKRSITDLF</sequence>
<keyword evidence="3" id="KW-1003">Cell membrane</keyword>
<evidence type="ECO:0000256" key="4">
    <source>
        <dbReference type="ARBA" id="ARBA00022519"/>
    </source>
</evidence>
<dbReference type="Gene3D" id="3.30.1390.30">
    <property type="entry name" value="Penicillin-binding protein 2a, domain 3"/>
    <property type="match status" value="1"/>
</dbReference>
<dbReference type="InterPro" id="IPR050515">
    <property type="entry name" value="Beta-lactam/transpept"/>
</dbReference>
<dbReference type="GO" id="GO:0005886">
    <property type="term" value="C:plasma membrane"/>
    <property type="evidence" value="ECO:0007669"/>
    <property type="project" value="UniProtKB-SubCell"/>
</dbReference>
<accession>A0A1W1ECR1</accession>
<keyword evidence="8" id="KW-0133">Cell shape</keyword>
<dbReference type="AlphaFoldDB" id="A0A1W1ECR1"/>
<feature type="domain" description="Penicillin-binding protein transpeptidase" evidence="14">
    <location>
        <begin position="259"/>
        <end position="590"/>
    </location>
</feature>
<dbReference type="Gene3D" id="3.90.1310.10">
    <property type="entry name" value="Penicillin-binding protein 2a (Domain 2)"/>
    <property type="match status" value="1"/>
</dbReference>
<evidence type="ECO:0000256" key="6">
    <source>
        <dbReference type="ARBA" id="ARBA00022692"/>
    </source>
</evidence>
<dbReference type="GO" id="GO:0006508">
    <property type="term" value="P:proteolysis"/>
    <property type="evidence" value="ECO:0007669"/>
    <property type="project" value="UniProtKB-KW"/>
</dbReference>
<dbReference type="PANTHER" id="PTHR30627">
    <property type="entry name" value="PEPTIDOGLYCAN D,D-TRANSPEPTIDASE"/>
    <property type="match status" value="1"/>
</dbReference>
<evidence type="ECO:0000256" key="10">
    <source>
        <dbReference type="ARBA" id="ARBA00022989"/>
    </source>
</evidence>
<evidence type="ECO:0000256" key="8">
    <source>
        <dbReference type="ARBA" id="ARBA00022960"/>
    </source>
</evidence>
<evidence type="ECO:0000313" key="16">
    <source>
        <dbReference type="EMBL" id="SFZ97813.1"/>
    </source>
</evidence>
<evidence type="ECO:0000256" key="13">
    <source>
        <dbReference type="SAM" id="MobiDB-lite"/>
    </source>
</evidence>
<feature type="region of interest" description="Disordered" evidence="13">
    <location>
        <begin position="624"/>
        <end position="654"/>
    </location>
</feature>
<evidence type="ECO:0000256" key="12">
    <source>
        <dbReference type="ARBA" id="ARBA00023316"/>
    </source>
</evidence>
<evidence type="ECO:0000256" key="7">
    <source>
        <dbReference type="ARBA" id="ARBA00022801"/>
    </source>
</evidence>
<protein>
    <submittedName>
        <fullName evidence="16">Cell division protein FtsI [Peptidoglycan synthetase]</fullName>
        <ecNumber evidence="16">2.4.1.129</ecNumber>
    </submittedName>
</protein>
<keyword evidence="10" id="KW-1133">Transmembrane helix</keyword>
<gene>
    <name evidence="16" type="ORF">MNB_SV-5-184</name>
</gene>
<evidence type="ECO:0000259" key="15">
    <source>
        <dbReference type="Pfam" id="PF03717"/>
    </source>
</evidence>
<dbReference type="GO" id="GO:0051301">
    <property type="term" value="P:cell division"/>
    <property type="evidence" value="ECO:0007669"/>
    <property type="project" value="UniProtKB-KW"/>
</dbReference>
<feature type="compositionally biased region" description="Basic and acidic residues" evidence="13">
    <location>
        <begin position="629"/>
        <end position="641"/>
    </location>
</feature>
<keyword evidence="7" id="KW-0378">Hydrolase</keyword>
<dbReference type="GO" id="GO:0071555">
    <property type="term" value="P:cell wall organization"/>
    <property type="evidence" value="ECO:0007669"/>
    <property type="project" value="UniProtKB-KW"/>
</dbReference>
<dbReference type="GO" id="GO:0071972">
    <property type="term" value="F:peptidoglycan L,D-transpeptidase activity"/>
    <property type="evidence" value="ECO:0007669"/>
    <property type="project" value="TreeGrafter"/>
</dbReference>
<dbReference type="GO" id="GO:0009002">
    <property type="term" value="F:serine-type D-Ala-D-Ala carboxypeptidase activity"/>
    <property type="evidence" value="ECO:0007669"/>
    <property type="project" value="InterPro"/>
</dbReference>
<dbReference type="Pfam" id="PF00905">
    <property type="entry name" value="Transpeptidase"/>
    <property type="match status" value="1"/>
</dbReference>
<dbReference type="InterPro" id="IPR005311">
    <property type="entry name" value="PBP_dimer"/>
</dbReference>
<dbReference type="SUPFAM" id="SSF56601">
    <property type="entry name" value="beta-lactamase/transpeptidase-like"/>
    <property type="match status" value="1"/>
</dbReference>
<keyword evidence="12" id="KW-0961">Cell wall biogenesis/degradation</keyword>
<keyword evidence="16" id="KW-0132">Cell division</keyword>
<dbReference type="PANTHER" id="PTHR30627:SF2">
    <property type="entry name" value="PEPTIDOGLYCAN D,D-TRANSPEPTIDASE MRDA"/>
    <property type="match status" value="1"/>
</dbReference>
<evidence type="ECO:0000256" key="11">
    <source>
        <dbReference type="ARBA" id="ARBA00023136"/>
    </source>
</evidence>
<evidence type="ECO:0000259" key="14">
    <source>
        <dbReference type="Pfam" id="PF00905"/>
    </source>
</evidence>
<keyword evidence="16" id="KW-0808">Transferase</keyword>
<proteinExistence type="predicted"/>
<dbReference type="Pfam" id="PF03717">
    <property type="entry name" value="PBP_dimer"/>
    <property type="match status" value="1"/>
</dbReference>
<keyword evidence="11" id="KW-0472">Membrane</keyword>
<keyword evidence="4" id="KW-0997">Cell inner membrane</keyword>
<dbReference type="EC" id="2.4.1.129" evidence="16"/>
<dbReference type="GO" id="GO:0016757">
    <property type="term" value="F:glycosyltransferase activity"/>
    <property type="evidence" value="ECO:0007669"/>
    <property type="project" value="UniProtKB-KW"/>
</dbReference>
<dbReference type="InterPro" id="IPR012338">
    <property type="entry name" value="Beta-lactam/transpept-like"/>
</dbReference>
<evidence type="ECO:0000256" key="1">
    <source>
        <dbReference type="ARBA" id="ARBA00004167"/>
    </source>
</evidence>
<comment type="subcellular location">
    <subcellularLocation>
        <location evidence="2">Cell membrane</location>
    </subcellularLocation>
    <subcellularLocation>
        <location evidence="1">Membrane</location>
        <topology evidence="1">Single-pass membrane protein</topology>
    </subcellularLocation>
</comment>
<reference evidence="16" key="1">
    <citation type="submission" date="2016-10" db="EMBL/GenBank/DDBJ databases">
        <authorList>
            <person name="de Groot N.N."/>
        </authorList>
    </citation>
    <scope>NUCLEOTIDE SEQUENCE</scope>
</reference>
<dbReference type="EMBL" id="FPKX01000020">
    <property type="protein sequence ID" value="SFZ97813.1"/>
    <property type="molecule type" value="Genomic_DNA"/>
</dbReference>
<dbReference type="GO" id="GO:0008360">
    <property type="term" value="P:regulation of cell shape"/>
    <property type="evidence" value="ECO:0007669"/>
    <property type="project" value="UniProtKB-KW"/>
</dbReference>
<evidence type="ECO:0000256" key="9">
    <source>
        <dbReference type="ARBA" id="ARBA00022984"/>
    </source>
</evidence>
<keyword evidence="16" id="KW-0131">Cell cycle</keyword>
<keyword evidence="9" id="KW-0573">Peptidoglycan synthesis</keyword>
<feature type="domain" description="Penicillin-binding protein dimerisation" evidence="15">
    <location>
        <begin position="47"/>
        <end position="225"/>
    </location>
</feature>
<dbReference type="InterPro" id="IPR001460">
    <property type="entry name" value="PCN-bd_Tpept"/>
</dbReference>
<evidence type="ECO:0000256" key="3">
    <source>
        <dbReference type="ARBA" id="ARBA00022475"/>
    </source>
</evidence>
<dbReference type="SUPFAM" id="SSF56519">
    <property type="entry name" value="Penicillin binding protein dimerisation domain"/>
    <property type="match status" value="1"/>
</dbReference>
<evidence type="ECO:0000256" key="5">
    <source>
        <dbReference type="ARBA" id="ARBA00022670"/>
    </source>
</evidence>
<organism evidence="16">
    <name type="scientific">hydrothermal vent metagenome</name>
    <dbReference type="NCBI Taxonomy" id="652676"/>
    <lineage>
        <taxon>unclassified sequences</taxon>
        <taxon>metagenomes</taxon>
        <taxon>ecological metagenomes</taxon>
    </lineage>
</organism>
<dbReference type="GO" id="GO:0009252">
    <property type="term" value="P:peptidoglycan biosynthetic process"/>
    <property type="evidence" value="ECO:0007669"/>
    <property type="project" value="UniProtKB-KW"/>
</dbReference>
<dbReference type="Gene3D" id="3.40.710.10">
    <property type="entry name" value="DD-peptidase/beta-lactamase superfamily"/>
    <property type="match status" value="1"/>
</dbReference>